<dbReference type="InterPro" id="IPR016181">
    <property type="entry name" value="Acyl_CoA_acyltransferase"/>
</dbReference>
<dbReference type="EC" id="2.3.-.-" evidence="2"/>
<organism evidence="2 3">
    <name type="scientific">Piscibacillus salipiscarius</name>
    <dbReference type="NCBI Taxonomy" id="299480"/>
    <lineage>
        <taxon>Bacteria</taxon>
        <taxon>Bacillati</taxon>
        <taxon>Bacillota</taxon>
        <taxon>Bacilli</taxon>
        <taxon>Bacillales</taxon>
        <taxon>Bacillaceae</taxon>
        <taxon>Piscibacillus</taxon>
    </lineage>
</organism>
<feature type="domain" description="N-acetyltransferase" evidence="1">
    <location>
        <begin position="10"/>
        <end position="173"/>
    </location>
</feature>
<dbReference type="PROSITE" id="PS51186">
    <property type="entry name" value="GNAT"/>
    <property type="match status" value="1"/>
</dbReference>
<keyword evidence="2" id="KW-0808">Transferase</keyword>
<name>A0ABW5Q894_9BACI</name>
<reference evidence="3" key="1">
    <citation type="journal article" date="2019" name="Int. J. Syst. Evol. Microbiol.">
        <title>The Global Catalogue of Microorganisms (GCM) 10K type strain sequencing project: providing services to taxonomists for standard genome sequencing and annotation.</title>
        <authorList>
            <consortium name="The Broad Institute Genomics Platform"/>
            <consortium name="The Broad Institute Genome Sequencing Center for Infectious Disease"/>
            <person name="Wu L."/>
            <person name="Ma J."/>
        </authorList>
    </citation>
    <scope>NUCLEOTIDE SEQUENCE [LARGE SCALE GENOMIC DNA]</scope>
    <source>
        <strain evidence="3">TISTR 1571</strain>
    </source>
</reference>
<dbReference type="RefSeq" id="WP_377327698.1">
    <property type="nucleotide sequence ID" value="NZ_JBHUMZ010000013.1"/>
</dbReference>
<accession>A0ABW5Q894</accession>
<protein>
    <submittedName>
        <fullName evidence="2">GNAT family N-acetyltransferase</fullName>
        <ecNumber evidence="2">2.3.-.-</ecNumber>
    </submittedName>
</protein>
<evidence type="ECO:0000313" key="2">
    <source>
        <dbReference type="EMBL" id="MFD2638113.1"/>
    </source>
</evidence>
<dbReference type="Gene3D" id="3.40.630.30">
    <property type="match status" value="1"/>
</dbReference>
<evidence type="ECO:0000313" key="3">
    <source>
        <dbReference type="Proteomes" id="UP001597452"/>
    </source>
</evidence>
<dbReference type="Pfam" id="PF13302">
    <property type="entry name" value="Acetyltransf_3"/>
    <property type="match status" value="1"/>
</dbReference>
<gene>
    <name evidence="2" type="ORF">ACFSW4_04430</name>
</gene>
<dbReference type="GO" id="GO:0016746">
    <property type="term" value="F:acyltransferase activity"/>
    <property type="evidence" value="ECO:0007669"/>
    <property type="project" value="UniProtKB-KW"/>
</dbReference>
<proteinExistence type="predicted"/>
<keyword evidence="3" id="KW-1185">Reference proteome</keyword>
<comment type="caution">
    <text evidence="2">The sequence shown here is derived from an EMBL/GenBank/DDBJ whole genome shotgun (WGS) entry which is preliminary data.</text>
</comment>
<dbReference type="EMBL" id="JBHUMZ010000013">
    <property type="protein sequence ID" value="MFD2638113.1"/>
    <property type="molecule type" value="Genomic_DNA"/>
</dbReference>
<dbReference type="Proteomes" id="UP001597452">
    <property type="component" value="Unassembled WGS sequence"/>
</dbReference>
<dbReference type="SUPFAM" id="SSF55729">
    <property type="entry name" value="Acyl-CoA N-acyltransferases (Nat)"/>
    <property type="match status" value="1"/>
</dbReference>
<dbReference type="InterPro" id="IPR051531">
    <property type="entry name" value="N-acetyltransferase"/>
</dbReference>
<dbReference type="InterPro" id="IPR000182">
    <property type="entry name" value="GNAT_dom"/>
</dbReference>
<evidence type="ECO:0000259" key="1">
    <source>
        <dbReference type="PROSITE" id="PS51186"/>
    </source>
</evidence>
<keyword evidence="2" id="KW-0012">Acyltransferase</keyword>
<sequence length="173" mass="19778">MNLNLSTKRLKLRPFTMNDASHVYELANDPAITETTLNIPYPYTLEDAEEWIIMPDDSRKNGIYPFAIVLKEENQLIGAMTIGVNQRHKRGELAYWVGQNYWGQGYATEAAERIVQFGIQELLLHKMWAQALTFNPASAKVMQKIGMKKEGTLIDHFYKNGEFLSVDVYGMSV</sequence>
<dbReference type="PANTHER" id="PTHR43792">
    <property type="entry name" value="GNAT FAMILY, PUTATIVE (AFU_ORTHOLOGUE AFUA_3G00765)-RELATED-RELATED"/>
    <property type="match status" value="1"/>
</dbReference>